<name>A0A165BZ86_9BASI</name>
<proteinExistence type="predicted"/>
<gene>
    <name evidence="1" type="ORF">CALCODRAFT_241225</name>
</gene>
<feature type="non-terminal residue" evidence="1">
    <location>
        <position position="64"/>
    </location>
</feature>
<dbReference type="AlphaFoldDB" id="A0A165BZ86"/>
<accession>A0A165BZ86</accession>
<keyword evidence="2" id="KW-1185">Reference proteome</keyword>
<organism evidence="1 2">
    <name type="scientific">Calocera cornea HHB12733</name>
    <dbReference type="NCBI Taxonomy" id="1353952"/>
    <lineage>
        <taxon>Eukaryota</taxon>
        <taxon>Fungi</taxon>
        <taxon>Dikarya</taxon>
        <taxon>Basidiomycota</taxon>
        <taxon>Agaricomycotina</taxon>
        <taxon>Dacrymycetes</taxon>
        <taxon>Dacrymycetales</taxon>
        <taxon>Dacrymycetaceae</taxon>
        <taxon>Calocera</taxon>
    </lineage>
</organism>
<evidence type="ECO:0000313" key="2">
    <source>
        <dbReference type="Proteomes" id="UP000076842"/>
    </source>
</evidence>
<dbReference type="EMBL" id="KV424297">
    <property type="protein sequence ID" value="KZT49992.1"/>
    <property type="molecule type" value="Genomic_DNA"/>
</dbReference>
<dbReference type="InParanoid" id="A0A165BZ86"/>
<evidence type="ECO:0000313" key="1">
    <source>
        <dbReference type="EMBL" id="KZT49992.1"/>
    </source>
</evidence>
<dbReference type="Proteomes" id="UP000076842">
    <property type="component" value="Unassembled WGS sequence"/>
</dbReference>
<sequence length="64" mass="6894">MSRSFPNFAKRLTNCTTIQAWSGTLADGEPLNLWLGTPCGQTYADSLGNTSELAMRATNPRSTA</sequence>
<protein>
    <submittedName>
        <fullName evidence="1">Uncharacterized protein</fullName>
    </submittedName>
</protein>
<reference evidence="1 2" key="1">
    <citation type="journal article" date="2016" name="Mol. Biol. Evol.">
        <title>Comparative Genomics of Early-Diverging Mushroom-Forming Fungi Provides Insights into the Origins of Lignocellulose Decay Capabilities.</title>
        <authorList>
            <person name="Nagy L.G."/>
            <person name="Riley R."/>
            <person name="Tritt A."/>
            <person name="Adam C."/>
            <person name="Daum C."/>
            <person name="Floudas D."/>
            <person name="Sun H."/>
            <person name="Yadav J.S."/>
            <person name="Pangilinan J."/>
            <person name="Larsson K.H."/>
            <person name="Matsuura K."/>
            <person name="Barry K."/>
            <person name="Labutti K."/>
            <person name="Kuo R."/>
            <person name="Ohm R.A."/>
            <person name="Bhattacharya S.S."/>
            <person name="Shirouzu T."/>
            <person name="Yoshinaga Y."/>
            <person name="Martin F.M."/>
            <person name="Grigoriev I.V."/>
            <person name="Hibbett D.S."/>
        </authorList>
    </citation>
    <scope>NUCLEOTIDE SEQUENCE [LARGE SCALE GENOMIC DNA]</scope>
    <source>
        <strain evidence="1 2">HHB12733</strain>
    </source>
</reference>